<dbReference type="CDD" id="cd00067">
    <property type="entry name" value="GAL4"/>
    <property type="match status" value="1"/>
</dbReference>
<dbReference type="GO" id="GO:0045122">
    <property type="term" value="P:aflatoxin biosynthetic process"/>
    <property type="evidence" value="ECO:0007669"/>
    <property type="project" value="InterPro"/>
</dbReference>
<keyword evidence="9" id="KW-1185">Reference proteome</keyword>
<dbReference type="InterPro" id="IPR001138">
    <property type="entry name" value="Zn2Cys6_DnaBD"/>
</dbReference>
<evidence type="ECO:0000256" key="1">
    <source>
        <dbReference type="ARBA" id="ARBA00022723"/>
    </source>
</evidence>
<comment type="caution">
    <text evidence="8">The sequence shown here is derived from an EMBL/GenBank/DDBJ whole genome shotgun (WGS) entry which is preliminary data.</text>
</comment>
<dbReference type="Pfam" id="PF00172">
    <property type="entry name" value="Zn_clus"/>
    <property type="match status" value="1"/>
</dbReference>
<feature type="compositionally biased region" description="Polar residues" evidence="6">
    <location>
        <begin position="1"/>
        <end position="16"/>
    </location>
</feature>
<dbReference type="SMART" id="SM00066">
    <property type="entry name" value="GAL4"/>
    <property type="match status" value="1"/>
</dbReference>
<dbReference type="GO" id="GO:0005634">
    <property type="term" value="C:nucleus"/>
    <property type="evidence" value="ECO:0007669"/>
    <property type="project" value="InterPro"/>
</dbReference>
<keyword evidence="2" id="KW-0805">Transcription regulation</keyword>
<gene>
    <name evidence="8" type="ORF">C8A03DRAFT_18301</name>
</gene>
<dbReference type="PANTHER" id="PTHR31069:SF31">
    <property type="entry name" value="MONODICTYPHENONE CLUSTER TRANSCRIPTION FACTOR-RELATED"/>
    <property type="match status" value="1"/>
</dbReference>
<dbReference type="Gene3D" id="4.10.240.10">
    <property type="entry name" value="Zn(2)-C6 fungal-type DNA-binding domain"/>
    <property type="match status" value="1"/>
</dbReference>
<evidence type="ECO:0000256" key="3">
    <source>
        <dbReference type="ARBA" id="ARBA00023125"/>
    </source>
</evidence>
<reference evidence="8" key="2">
    <citation type="submission" date="2023-05" db="EMBL/GenBank/DDBJ databases">
        <authorList>
            <consortium name="Lawrence Berkeley National Laboratory"/>
            <person name="Steindorff A."/>
            <person name="Hensen N."/>
            <person name="Bonometti L."/>
            <person name="Westerberg I."/>
            <person name="Brannstrom I.O."/>
            <person name="Guillou S."/>
            <person name="Cros-Aarteil S."/>
            <person name="Calhoun S."/>
            <person name="Haridas S."/>
            <person name="Kuo A."/>
            <person name="Mondo S."/>
            <person name="Pangilinan J."/>
            <person name="Riley R."/>
            <person name="Labutti K."/>
            <person name="Andreopoulos B."/>
            <person name="Lipzen A."/>
            <person name="Chen C."/>
            <person name="Yanf M."/>
            <person name="Daum C."/>
            <person name="Ng V."/>
            <person name="Clum A."/>
            <person name="Ohm R."/>
            <person name="Martin F."/>
            <person name="Silar P."/>
            <person name="Natvig D."/>
            <person name="Lalanne C."/>
            <person name="Gautier V."/>
            <person name="Ament-Velasquez S.L."/>
            <person name="Kruys A."/>
            <person name="Hutchinson M.I."/>
            <person name="Powell A.J."/>
            <person name="Barry K."/>
            <person name="Miller A.N."/>
            <person name="Grigoriev I.V."/>
            <person name="Debuchy R."/>
            <person name="Gladieux P."/>
            <person name="Thoren M.H."/>
            <person name="Johannesson H."/>
        </authorList>
    </citation>
    <scope>NUCLEOTIDE SEQUENCE</scope>
    <source>
        <strain evidence="8">CBS 532.94</strain>
    </source>
</reference>
<dbReference type="AlphaFoldDB" id="A0AAN7C430"/>
<dbReference type="GO" id="GO:0008270">
    <property type="term" value="F:zinc ion binding"/>
    <property type="evidence" value="ECO:0007669"/>
    <property type="project" value="InterPro"/>
</dbReference>
<evidence type="ECO:0000259" key="7">
    <source>
        <dbReference type="PROSITE" id="PS50048"/>
    </source>
</evidence>
<keyword evidence="5" id="KW-0539">Nucleus</keyword>
<protein>
    <submittedName>
        <fullName evidence="8">Aflatoxin regulatory protein-domain-containing protein</fullName>
    </submittedName>
</protein>
<dbReference type="PROSITE" id="PS00463">
    <property type="entry name" value="ZN2_CY6_FUNGAL_1"/>
    <property type="match status" value="1"/>
</dbReference>
<feature type="compositionally biased region" description="Polar residues" evidence="6">
    <location>
        <begin position="104"/>
        <end position="128"/>
    </location>
</feature>
<dbReference type="InterPro" id="IPR013700">
    <property type="entry name" value="AflR"/>
</dbReference>
<keyword evidence="4" id="KW-0804">Transcription</keyword>
<dbReference type="SUPFAM" id="SSF57701">
    <property type="entry name" value="Zn2/Cys6 DNA-binding domain"/>
    <property type="match status" value="1"/>
</dbReference>
<evidence type="ECO:0000256" key="6">
    <source>
        <dbReference type="SAM" id="MobiDB-lite"/>
    </source>
</evidence>
<evidence type="ECO:0000256" key="4">
    <source>
        <dbReference type="ARBA" id="ARBA00023163"/>
    </source>
</evidence>
<evidence type="ECO:0000313" key="8">
    <source>
        <dbReference type="EMBL" id="KAK4234865.1"/>
    </source>
</evidence>
<feature type="domain" description="Zn(2)-C6 fungal-type" evidence="7">
    <location>
        <begin position="24"/>
        <end position="54"/>
    </location>
</feature>
<evidence type="ECO:0000256" key="5">
    <source>
        <dbReference type="ARBA" id="ARBA00023242"/>
    </source>
</evidence>
<dbReference type="GO" id="GO:0003677">
    <property type="term" value="F:DNA binding"/>
    <property type="evidence" value="ECO:0007669"/>
    <property type="project" value="UniProtKB-KW"/>
</dbReference>
<name>A0AAN7C430_9PEZI</name>
<dbReference type="EMBL" id="MU860319">
    <property type="protein sequence ID" value="KAK4234865.1"/>
    <property type="molecule type" value="Genomic_DNA"/>
</dbReference>
<dbReference type="Pfam" id="PF08493">
    <property type="entry name" value="AflR"/>
    <property type="match status" value="1"/>
</dbReference>
<sequence>MLDSAVRQSVGQPSTKTPRKLRDSCTDCASSKVKCSKEKPTCARCARRGVLCTYMVSRRTGRTSSNASKAGVDPSMGAPTTGSARGSRNRRPSLRVGTPLLPHSSITASAGAWGNTSGHQSPDSISAAVTDTEVWSSTLTPSALIMDSAGLSPPLTTVGTDIGDLFDLGLHSPMMLDCPEQPSIAEIHTHTGTSDLFGDVISVSDPDAFSSHVNATSAIDWAQPRSPPDSCFTVVMDILARLFPNASSSCTLPGNRGGRGGGRLTTPKAASAGSRTIESVISENKQIIESLTNLLDCDCTHDEYLISIMAMAALKVMGWYAAAAADDGTASTPSASISGSGSASPTHDRRSSASSSSGGRGPLGEQVLRLPTTVGNYCVAGQHQGRMAAQLVLSELHRVQRLVNALSTRLESVRLRAGQAARSGSSSGSSSVGEAGDLQGLEFGGARAPPLSVPTFCQLEEDLRKRLRLLSAEIIDALRRA</sequence>
<feature type="region of interest" description="Disordered" evidence="6">
    <location>
        <begin position="331"/>
        <end position="366"/>
    </location>
</feature>
<feature type="region of interest" description="Disordered" evidence="6">
    <location>
        <begin position="1"/>
        <end position="23"/>
    </location>
</feature>
<dbReference type="InterPro" id="IPR050675">
    <property type="entry name" value="OAF3"/>
</dbReference>
<dbReference type="GO" id="GO:0000981">
    <property type="term" value="F:DNA-binding transcription factor activity, RNA polymerase II-specific"/>
    <property type="evidence" value="ECO:0007669"/>
    <property type="project" value="InterPro"/>
</dbReference>
<proteinExistence type="predicted"/>
<dbReference type="InterPro" id="IPR036864">
    <property type="entry name" value="Zn2-C6_fun-type_DNA-bd_sf"/>
</dbReference>
<feature type="region of interest" description="Disordered" evidence="6">
    <location>
        <begin position="62"/>
        <end position="128"/>
    </location>
</feature>
<feature type="compositionally biased region" description="Low complexity" evidence="6">
    <location>
        <begin position="331"/>
        <end position="345"/>
    </location>
</feature>
<keyword evidence="3" id="KW-0238">DNA-binding</keyword>
<accession>A0AAN7C430</accession>
<feature type="region of interest" description="Disordered" evidence="6">
    <location>
        <begin position="253"/>
        <end position="272"/>
    </location>
</feature>
<evidence type="ECO:0000256" key="2">
    <source>
        <dbReference type="ARBA" id="ARBA00023015"/>
    </source>
</evidence>
<keyword evidence="1" id="KW-0479">Metal-binding</keyword>
<evidence type="ECO:0000313" key="9">
    <source>
        <dbReference type="Proteomes" id="UP001303760"/>
    </source>
</evidence>
<dbReference type="Proteomes" id="UP001303760">
    <property type="component" value="Unassembled WGS sequence"/>
</dbReference>
<dbReference type="PRINTS" id="PR00755">
    <property type="entry name" value="AFLATOXINBRP"/>
</dbReference>
<dbReference type="PROSITE" id="PS50048">
    <property type="entry name" value="ZN2_CY6_FUNGAL_2"/>
    <property type="match status" value="1"/>
</dbReference>
<dbReference type="PANTHER" id="PTHR31069">
    <property type="entry name" value="OLEATE-ACTIVATED TRANSCRIPTION FACTOR 1-RELATED"/>
    <property type="match status" value="1"/>
</dbReference>
<reference evidence="8" key="1">
    <citation type="journal article" date="2023" name="Mol. Phylogenet. Evol.">
        <title>Genome-scale phylogeny and comparative genomics of the fungal order Sordariales.</title>
        <authorList>
            <person name="Hensen N."/>
            <person name="Bonometti L."/>
            <person name="Westerberg I."/>
            <person name="Brannstrom I.O."/>
            <person name="Guillou S."/>
            <person name="Cros-Aarteil S."/>
            <person name="Calhoun S."/>
            <person name="Haridas S."/>
            <person name="Kuo A."/>
            <person name="Mondo S."/>
            <person name="Pangilinan J."/>
            <person name="Riley R."/>
            <person name="LaButti K."/>
            <person name="Andreopoulos B."/>
            <person name="Lipzen A."/>
            <person name="Chen C."/>
            <person name="Yan M."/>
            <person name="Daum C."/>
            <person name="Ng V."/>
            <person name="Clum A."/>
            <person name="Steindorff A."/>
            <person name="Ohm R.A."/>
            <person name="Martin F."/>
            <person name="Silar P."/>
            <person name="Natvig D.O."/>
            <person name="Lalanne C."/>
            <person name="Gautier V."/>
            <person name="Ament-Velasquez S.L."/>
            <person name="Kruys A."/>
            <person name="Hutchinson M.I."/>
            <person name="Powell A.J."/>
            <person name="Barry K."/>
            <person name="Miller A.N."/>
            <person name="Grigoriev I.V."/>
            <person name="Debuchy R."/>
            <person name="Gladieux P."/>
            <person name="Hiltunen Thoren M."/>
            <person name="Johannesson H."/>
        </authorList>
    </citation>
    <scope>NUCLEOTIDE SEQUENCE</scope>
    <source>
        <strain evidence="8">CBS 532.94</strain>
    </source>
</reference>
<organism evidence="8 9">
    <name type="scientific">Achaetomium macrosporum</name>
    <dbReference type="NCBI Taxonomy" id="79813"/>
    <lineage>
        <taxon>Eukaryota</taxon>
        <taxon>Fungi</taxon>
        <taxon>Dikarya</taxon>
        <taxon>Ascomycota</taxon>
        <taxon>Pezizomycotina</taxon>
        <taxon>Sordariomycetes</taxon>
        <taxon>Sordariomycetidae</taxon>
        <taxon>Sordariales</taxon>
        <taxon>Chaetomiaceae</taxon>
        <taxon>Achaetomium</taxon>
    </lineage>
</organism>